<keyword evidence="5 13" id="KW-0812">Transmembrane</keyword>
<dbReference type="GO" id="GO:0015254">
    <property type="term" value="F:glycerol channel activity"/>
    <property type="evidence" value="ECO:0007669"/>
    <property type="project" value="TreeGrafter"/>
</dbReference>
<dbReference type="InterPro" id="IPR050363">
    <property type="entry name" value="MIP/Aquaporin"/>
</dbReference>
<evidence type="ECO:0000256" key="12">
    <source>
        <dbReference type="ARBA" id="ARBA00049405"/>
    </source>
</evidence>
<accession>A0A4W4E3P5</accession>
<sequence length="307" mass="34018">MKLLMKVAQYVYIILDDFVMWSTMSLFPVQMFGCGAVAQLVLSKGSHGMFLTVNFAFDFAATLGILVCGQVSGGHLNPTVIFALCMLGREPWRKFPVYFLFQTIGTFFGAVIIFGMYYSELCYYIMCEMTLNGRENSHNTVSSKANEMPSCPLVFLRVPLCLFVSPHVPLCSFVSPCVSLRPLMSPCVPSCPPVSLCVPSCPLVFLRVPLCLFASPHVPLCSFVSPCVSLCPLMSPCIPLCCLPCHRVNECWFFVPIFAPFFGTLVGVLVYQLMVGYHVEGESRAREMAQAQGEKERLKLAEKSDLA</sequence>
<dbReference type="AlphaFoldDB" id="A0A4W4E3P5"/>
<reference evidence="16" key="2">
    <citation type="journal article" date="2017" name="Sci. Adv.">
        <title>A tail of two voltages: Proteomic comparison of the three electric organs of the electric eel.</title>
        <authorList>
            <person name="Traeger L.L."/>
            <person name="Sabat G."/>
            <person name="Barrett-Wilt G.A."/>
            <person name="Wells G.B."/>
            <person name="Sussman M.R."/>
        </authorList>
    </citation>
    <scope>NUCLEOTIDE SEQUENCE [LARGE SCALE GENOMIC DNA]</scope>
</reference>
<evidence type="ECO:0000256" key="10">
    <source>
        <dbReference type="ARBA" id="ARBA00034651"/>
    </source>
</evidence>
<evidence type="ECO:0000256" key="6">
    <source>
        <dbReference type="ARBA" id="ARBA00022737"/>
    </source>
</evidence>
<dbReference type="GO" id="GO:0015204">
    <property type="term" value="F:urea transmembrane transporter activity"/>
    <property type="evidence" value="ECO:0007669"/>
    <property type="project" value="TreeGrafter"/>
</dbReference>
<feature type="transmembrane region" description="Helical" evidence="14">
    <location>
        <begin position="97"/>
        <end position="118"/>
    </location>
</feature>
<evidence type="ECO:0000256" key="13">
    <source>
        <dbReference type="RuleBase" id="RU000477"/>
    </source>
</evidence>
<dbReference type="PANTHER" id="PTHR43829:SF7">
    <property type="entry name" value="AQUAPORIN-3"/>
    <property type="match status" value="1"/>
</dbReference>
<dbReference type="PRINTS" id="PR02015">
    <property type="entry name" value="AQUAPORIN3"/>
</dbReference>
<protein>
    <recommendedName>
        <fullName evidence="17">Aquaporin-3</fullName>
    </recommendedName>
</protein>
<evidence type="ECO:0000256" key="4">
    <source>
        <dbReference type="ARBA" id="ARBA00022475"/>
    </source>
</evidence>
<name>A0A4W4E3P5_ELEEL</name>
<comment type="catalytic activity">
    <reaction evidence="11">
        <text>H2O2(out) = H2O2(in)</text>
        <dbReference type="Rhea" id="RHEA:74375"/>
        <dbReference type="ChEBI" id="CHEBI:16240"/>
    </reaction>
</comment>
<evidence type="ECO:0000256" key="1">
    <source>
        <dbReference type="ARBA" id="ARBA00004554"/>
    </source>
</evidence>
<dbReference type="PANTHER" id="PTHR43829">
    <property type="entry name" value="AQUAPORIN OR AQUAGLYCEROPORIN RELATED"/>
    <property type="match status" value="1"/>
</dbReference>
<dbReference type="SUPFAM" id="SSF81338">
    <property type="entry name" value="Aquaporin-like"/>
    <property type="match status" value="1"/>
</dbReference>
<dbReference type="InterPro" id="IPR023275">
    <property type="entry name" value="Aquaporin_3"/>
</dbReference>
<keyword evidence="3 13" id="KW-0813">Transport</keyword>
<dbReference type="Ensembl" id="ENSEEET00000005630.2">
    <property type="protein sequence ID" value="ENSEEEP00000005557.2"/>
    <property type="gene ID" value="ENSEEEG00000002921.2"/>
</dbReference>
<reference evidence="15" key="3">
    <citation type="submission" date="2020-05" db="EMBL/GenBank/DDBJ databases">
        <title>Electrophorus electricus (electric eel) genome, fEleEle1, primary haplotype.</title>
        <authorList>
            <person name="Myers G."/>
            <person name="Meyer A."/>
            <person name="Fedrigo O."/>
            <person name="Formenti G."/>
            <person name="Rhie A."/>
            <person name="Tracey A."/>
            <person name="Sims Y."/>
            <person name="Jarvis E.D."/>
        </authorList>
    </citation>
    <scope>NUCLEOTIDE SEQUENCE [LARGE SCALE GENOMIC DNA]</scope>
</reference>
<proteinExistence type="inferred from homology"/>
<keyword evidence="16" id="KW-1185">Reference proteome</keyword>
<reference evidence="15" key="5">
    <citation type="submission" date="2025-09" db="UniProtKB">
        <authorList>
            <consortium name="Ensembl"/>
        </authorList>
    </citation>
    <scope>IDENTIFICATION</scope>
</reference>
<dbReference type="GO" id="GO:0015250">
    <property type="term" value="F:water channel activity"/>
    <property type="evidence" value="ECO:0007669"/>
    <property type="project" value="TreeGrafter"/>
</dbReference>
<evidence type="ECO:0000256" key="2">
    <source>
        <dbReference type="ARBA" id="ARBA00006175"/>
    </source>
</evidence>
<evidence type="ECO:0000313" key="16">
    <source>
        <dbReference type="Proteomes" id="UP000314983"/>
    </source>
</evidence>
<organism evidence="15 16">
    <name type="scientific">Electrophorus electricus</name>
    <name type="common">Electric eel</name>
    <name type="synonym">Gymnotus electricus</name>
    <dbReference type="NCBI Taxonomy" id="8005"/>
    <lineage>
        <taxon>Eukaryota</taxon>
        <taxon>Metazoa</taxon>
        <taxon>Chordata</taxon>
        <taxon>Craniata</taxon>
        <taxon>Vertebrata</taxon>
        <taxon>Euteleostomi</taxon>
        <taxon>Actinopterygii</taxon>
        <taxon>Neopterygii</taxon>
        <taxon>Teleostei</taxon>
        <taxon>Ostariophysi</taxon>
        <taxon>Gymnotiformes</taxon>
        <taxon>Gymnotoidei</taxon>
        <taxon>Gymnotidae</taxon>
        <taxon>Electrophorus</taxon>
    </lineage>
</organism>
<feature type="transmembrane region" description="Helical" evidence="14">
    <location>
        <begin position="252"/>
        <end position="274"/>
    </location>
</feature>
<evidence type="ECO:0008006" key="17">
    <source>
        <dbReference type="Google" id="ProtNLM"/>
    </source>
</evidence>
<feature type="transmembrane region" description="Helical" evidence="14">
    <location>
        <begin position="62"/>
        <end position="85"/>
    </location>
</feature>
<dbReference type="STRING" id="8005.ENSEEEP00000005557"/>
<comment type="subcellular location">
    <subcellularLocation>
        <location evidence="1">Basolateral cell membrane</location>
        <topology evidence="1">Multi-pass membrane protein</topology>
    </subcellularLocation>
</comment>
<evidence type="ECO:0000256" key="9">
    <source>
        <dbReference type="ARBA" id="ARBA00023180"/>
    </source>
</evidence>
<evidence type="ECO:0000313" key="15">
    <source>
        <dbReference type="Ensembl" id="ENSEEEP00000005557.2"/>
    </source>
</evidence>
<evidence type="ECO:0000256" key="8">
    <source>
        <dbReference type="ARBA" id="ARBA00023136"/>
    </source>
</evidence>
<keyword evidence="7 14" id="KW-1133">Transmembrane helix</keyword>
<keyword evidence="8 14" id="KW-0472">Membrane</keyword>
<dbReference type="Gene3D" id="1.20.1080.10">
    <property type="entry name" value="Glycerol uptake facilitator protein"/>
    <property type="match status" value="1"/>
</dbReference>
<reference evidence="16" key="1">
    <citation type="journal article" date="2014" name="Science">
        <title>Nonhuman genetics. Genomic basis for the convergent evolution of electric organs.</title>
        <authorList>
            <person name="Gallant J.R."/>
            <person name="Traeger L.L."/>
            <person name="Volkening J.D."/>
            <person name="Moffett H."/>
            <person name="Chen P.H."/>
            <person name="Novina C.D."/>
            <person name="Phillips G.N.Jr."/>
            <person name="Anand R."/>
            <person name="Wells G.B."/>
            <person name="Pinch M."/>
            <person name="Guth R."/>
            <person name="Unguez G.A."/>
            <person name="Albert J.S."/>
            <person name="Zakon H.H."/>
            <person name="Samanta M.P."/>
            <person name="Sussman M.R."/>
        </authorList>
    </citation>
    <scope>NUCLEOTIDE SEQUENCE [LARGE SCALE GENOMIC DNA]</scope>
</reference>
<comment type="similarity">
    <text evidence="2 13">Belongs to the MIP/aquaporin (TC 1.A.8) family.</text>
</comment>
<keyword evidence="9" id="KW-0325">Glycoprotein</keyword>
<evidence type="ECO:0000256" key="3">
    <source>
        <dbReference type="ARBA" id="ARBA00022448"/>
    </source>
</evidence>
<dbReference type="GO" id="GO:0016323">
    <property type="term" value="C:basolateral plasma membrane"/>
    <property type="evidence" value="ECO:0007669"/>
    <property type="project" value="UniProtKB-SubCell"/>
</dbReference>
<keyword evidence="6" id="KW-0677">Repeat</keyword>
<comment type="catalytic activity">
    <reaction evidence="10">
        <text>H2O(in) = H2O(out)</text>
        <dbReference type="Rhea" id="RHEA:29667"/>
        <dbReference type="ChEBI" id="CHEBI:15377"/>
    </reaction>
</comment>
<evidence type="ECO:0000256" key="14">
    <source>
        <dbReference type="SAM" id="Phobius"/>
    </source>
</evidence>
<dbReference type="InterPro" id="IPR023271">
    <property type="entry name" value="Aquaporin-like"/>
</dbReference>
<evidence type="ECO:0000256" key="11">
    <source>
        <dbReference type="ARBA" id="ARBA00047305"/>
    </source>
</evidence>
<dbReference type="InterPro" id="IPR000425">
    <property type="entry name" value="MIP"/>
</dbReference>
<feature type="transmembrane region" description="Helical" evidence="14">
    <location>
        <begin position="21"/>
        <end position="42"/>
    </location>
</feature>
<comment type="catalytic activity">
    <reaction evidence="12">
        <text>glycerol(in) = glycerol(out)</text>
        <dbReference type="Rhea" id="RHEA:29675"/>
        <dbReference type="ChEBI" id="CHEBI:17754"/>
    </reaction>
</comment>
<evidence type="ECO:0000256" key="5">
    <source>
        <dbReference type="ARBA" id="ARBA00022692"/>
    </source>
</evidence>
<dbReference type="Pfam" id="PF00230">
    <property type="entry name" value="MIP"/>
    <property type="match status" value="1"/>
</dbReference>
<keyword evidence="4" id="KW-1003">Cell membrane</keyword>
<dbReference type="GeneTree" id="ENSGT00940000157242"/>
<reference evidence="15" key="4">
    <citation type="submission" date="2025-08" db="UniProtKB">
        <authorList>
            <consortium name="Ensembl"/>
        </authorList>
    </citation>
    <scope>IDENTIFICATION</scope>
</reference>
<evidence type="ECO:0000256" key="7">
    <source>
        <dbReference type="ARBA" id="ARBA00022989"/>
    </source>
</evidence>
<dbReference type="PRINTS" id="PR00783">
    <property type="entry name" value="MINTRINSICP"/>
</dbReference>
<dbReference type="Proteomes" id="UP000314983">
    <property type="component" value="Chromosome 22"/>
</dbReference>